<dbReference type="EC" id="2.7.13.3" evidence="2"/>
<dbReference type="SUPFAM" id="SSF55874">
    <property type="entry name" value="ATPase domain of HSP90 chaperone/DNA topoisomerase II/histidine kinase"/>
    <property type="match status" value="1"/>
</dbReference>
<dbReference type="InterPro" id="IPR003594">
    <property type="entry name" value="HATPase_dom"/>
</dbReference>
<keyword evidence="4" id="KW-0547">Nucleotide-binding</keyword>
<evidence type="ECO:0000313" key="10">
    <source>
        <dbReference type="Proteomes" id="UP000294292"/>
    </source>
</evidence>
<keyword evidence="10" id="KW-1185">Reference proteome</keyword>
<dbReference type="PROSITE" id="PS50109">
    <property type="entry name" value="HIS_KIN"/>
    <property type="match status" value="1"/>
</dbReference>
<organism evidence="9 10">
    <name type="scientific">Paenisporosarcina antarctica</name>
    <dbReference type="NCBI Taxonomy" id="417367"/>
    <lineage>
        <taxon>Bacteria</taxon>
        <taxon>Bacillati</taxon>
        <taxon>Bacillota</taxon>
        <taxon>Bacilli</taxon>
        <taxon>Bacillales</taxon>
        <taxon>Caryophanaceae</taxon>
        <taxon>Paenisporosarcina</taxon>
    </lineage>
</organism>
<evidence type="ECO:0000256" key="7">
    <source>
        <dbReference type="ARBA" id="ARBA00023012"/>
    </source>
</evidence>
<gene>
    <name evidence="9" type="ORF">E2636_16225</name>
</gene>
<dbReference type="OrthoDB" id="9815750at2"/>
<dbReference type="GO" id="GO:0000160">
    <property type="term" value="P:phosphorelay signal transduction system"/>
    <property type="evidence" value="ECO:0007669"/>
    <property type="project" value="UniProtKB-KW"/>
</dbReference>
<accession>A0A4P7A1V2</accession>
<sequence length="75" mass="8371">MIIVLVSDLGCGMNEDPVKKLGEPFYSNKEKGMVLGLMSSYKIIIEHKGEIFIESKLNSGTKVEVKLPFITHKNC</sequence>
<reference evidence="9 10" key="1">
    <citation type="submission" date="2019-03" db="EMBL/GenBank/DDBJ databases">
        <title>Complete genome sequence of Paenisporosarcina antarctica CGMCC 1.6503T.</title>
        <authorList>
            <person name="Rong J.-C."/>
            <person name="Chi N.-Y."/>
            <person name="Zhang Q.-F."/>
        </authorList>
    </citation>
    <scope>NUCLEOTIDE SEQUENCE [LARGE SCALE GENOMIC DNA]</scope>
    <source>
        <strain evidence="9 10">CGMCC 1.6503</strain>
    </source>
</reference>
<dbReference type="GO" id="GO:0005524">
    <property type="term" value="F:ATP binding"/>
    <property type="evidence" value="ECO:0007669"/>
    <property type="project" value="UniProtKB-KW"/>
</dbReference>
<dbReference type="PRINTS" id="PR00344">
    <property type="entry name" value="BCTRLSENSOR"/>
</dbReference>
<dbReference type="RefSeq" id="WP_134211145.1">
    <property type="nucleotide sequence ID" value="NZ_CP038015.1"/>
</dbReference>
<dbReference type="Proteomes" id="UP000294292">
    <property type="component" value="Chromosome"/>
</dbReference>
<proteinExistence type="predicted"/>
<dbReference type="PANTHER" id="PTHR43065">
    <property type="entry name" value="SENSOR HISTIDINE KINASE"/>
    <property type="match status" value="1"/>
</dbReference>
<protein>
    <recommendedName>
        <fullName evidence="2">histidine kinase</fullName>
        <ecNumber evidence="2">2.7.13.3</ecNumber>
    </recommendedName>
</protein>
<dbReference type="GO" id="GO:0004673">
    <property type="term" value="F:protein histidine kinase activity"/>
    <property type="evidence" value="ECO:0007669"/>
    <property type="project" value="UniProtKB-EC"/>
</dbReference>
<evidence type="ECO:0000313" key="9">
    <source>
        <dbReference type="EMBL" id="QBP42598.1"/>
    </source>
</evidence>
<feature type="domain" description="Histidine kinase" evidence="8">
    <location>
        <begin position="1"/>
        <end position="71"/>
    </location>
</feature>
<keyword evidence="3" id="KW-0808">Transferase</keyword>
<evidence type="ECO:0000259" key="8">
    <source>
        <dbReference type="PROSITE" id="PS50109"/>
    </source>
</evidence>
<dbReference type="InterPro" id="IPR004358">
    <property type="entry name" value="Sig_transdc_His_kin-like_C"/>
</dbReference>
<evidence type="ECO:0000256" key="3">
    <source>
        <dbReference type="ARBA" id="ARBA00022679"/>
    </source>
</evidence>
<keyword evidence="5" id="KW-0418">Kinase</keyword>
<dbReference type="KEGG" id="panc:E2636_16225"/>
<comment type="catalytic activity">
    <reaction evidence="1">
        <text>ATP + protein L-histidine = ADP + protein N-phospho-L-histidine.</text>
        <dbReference type="EC" id="2.7.13.3"/>
    </reaction>
</comment>
<dbReference type="InterPro" id="IPR036890">
    <property type="entry name" value="HATPase_C_sf"/>
</dbReference>
<dbReference type="Gene3D" id="3.30.565.10">
    <property type="entry name" value="Histidine kinase-like ATPase, C-terminal domain"/>
    <property type="match status" value="1"/>
</dbReference>
<dbReference type="Pfam" id="PF02518">
    <property type="entry name" value="HATPase_c"/>
    <property type="match status" value="1"/>
</dbReference>
<dbReference type="EMBL" id="CP038015">
    <property type="protein sequence ID" value="QBP42598.1"/>
    <property type="molecule type" value="Genomic_DNA"/>
</dbReference>
<dbReference type="InterPro" id="IPR005467">
    <property type="entry name" value="His_kinase_dom"/>
</dbReference>
<keyword evidence="6" id="KW-0067">ATP-binding</keyword>
<dbReference type="AlphaFoldDB" id="A0A4P7A1V2"/>
<dbReference type="PANTHER" id="PTHR43065:SF34">
    <property type="entry name" value="SPORULATION KINASE A"/>
    <property type="match status" value="1"/>
</dbReference>
<keyword evidence="7" id="KW-0902">Two-component regulatory system</keyword>
<evidence type="ECO:0000256" key="1">
    <source>
        <dbReference type="ARBA" id="ARBA00000085"/>
    </source>
</evidence>
<evidence type="ECO:0000256" key="6">
    <source>
        <dbReference type="ARBA" id="ARBA00022840"/>
    </source>
</evidence>
<evidence type="ECO:0000256" key="5">
    <source>
        <dbReference type="ARBA" id="ARBA00022777"/>
    </source>
</evidence>
<evidence type="ECO:0000256" key="4">
    <source>
        <dbReference type="ARBA" id="ARBA00022741"/>
    </source>
</evidence>
<evidence type="ECO:0000256" key="2">
    <source>
        <dbReference type="ARBA" id="ARBA00012438"/>
    </source>
</evidence>
<name>A0A4P7A1V2_9BACL</name>